<keyword evidence="3" id="KW-1185">Reference proteome</keyword>
<dbReference type="Pfam" id="PF13302">
    <property type="entry name" value="Acetyltransf_3"/>
    <property type="match status" value="1"/>
</dbReference>
<dbReference type="EMBL" id="JAAAUY010000909">
    <property type="protein sequence ID" value="KAF9325538.1"/>
    <property type="molecule type" value="Genomic_DNA"/>
</dbReference>
<dbReference type="AlphaFoldDB" id="A0A9P5SF31"/>
<reference evidence="2" key="1">
    <citation type="journal article" date="2020" name="Fungal Divers.">
        <title>Resolving the Mortierellaceae phylogeny through synthesis of multi-gene phylogenetics and phylogenomics.</title>
        <authorList>
            <person name="Vandepol N."/>
            <person name="Liber J."/>
            <person name="Desiro A."/>
            <person name="Na H."/>
            <person name="Kennedy M."/>
            <person name="Barry K."/>
            <person name="Grigoriev I.V."/>
            <person name="Miller A.N."/>
            <person name="O'Donnell K."/>
            <person name="Stajich J.E."/>
            <person name="Bonito G."/>
        </authorList>
    </citation>
    <scope>NUCLEOTIDE SEQUENCE</scope>
    <source>
        <strain evidence="2">NVP1</strain>
    </source>
</reference>
<dbReference type="Gene3D" id="3.40.630.30">
    <property type="match status" value="1"/>
</dbReference>
<sequence>MTIDPIPPPTRNIGPYKVAEDLYLSASTFRTLQRCTASSISTSPSPSACPVIGLLYLGDLDHEEDGLAICYRPPSAGSNAGGEQGGDLMRCGVLGYWLSPEFAGKDVMTRVVAYALRVLAGPVFGHERVHGIAWEENAPSNRVMERAGMVRAPSYPLYVLKFKVIKTCSHYTFDIVKS</sequence>
<proteinExistence type="predicted"/>
<name>A0A9P5SF31_9FUNG</name>
<dbReference type="InterPro" id="IPR000182">
    <property type="entry name" value="GNAT_dom"/>
</dbReference>
<dbReference type="InterPro" id="IPR016181">
    <property type="entry name" value="Acyl_CoA_acyltransferase"/>
</dbReference>
<evidence type="ECO:0000313" key="3">
    <source>
        <dbReference type="Proteomes" id="UP000696485"/>
    </source>
</evidence>
<feature type="domain" description="N-acetyltransferase" evidence="1">
    <location>
        <begin position="27"/>
        <end position="169"/>
    </location>
</feature>
<evidence type="ECO:0000313" key="2">
    <source>
        <dbReference type="EMBL" id="KAF9325538.1"/>
    </source>
</evidence>
<comment type="caution">
    <text evidence="2">The sequence shown here is derived from an EMBL/GenBank/DDBJ whole genome shotgun (WGS) entry which is preliminary data.</text>
</comment>
<dbReference type="PROSITE" id="PS51186">
    <property type="entry name" value="GNAT"/>
    <property type="match status" value="1"/>
</dbReference>
<organism evidence="2 3">
    <name type="scientific">Podila minutissima</name>
    <dbReference type="NCBI Taxonomy" id="64525"/>
    <lineage>
        <taxon>Eukaryota</taxon>
        <taxon>Fungi</taxon>
        <taxon>Fungi incertae sedis</taxon>
        <taxon>Mucoromycota</taxon>
        <taxon>Mortierellomycotina</taxon>
        <taxon>Mortierellomycetes</taxon>
        <taxon>Mortierellales</taxon>
        <taxon>Mortierellaceae</taxon>
        <taxon>Podila</taxon>
    </lineage>
</organism>
<accession>A0A9P5SF31</accession>
<gene>
    <name evidence="2" type="ORF">BG006_010989</name>
</gene>
<dbReference type="SUPFAM" id="SSF55729">
    <property type="entry name" value="Acyl-CoA N-acyltransferases (Nat)"/>
    <property type="match status" value="1"/>
</dbReference>
<dbReference type="Proteomes" id="UP000696485">
    <property type="component" value="Unassembled WGS sequence"/>
</dbReference>
<evidence type="ECO:0000259" key="1">
    <source>
        <dbReference type="PROSITE" id="PS51186"/>
    </source>
</evidence>
<protein>
    <recommendedName>
        <fullName evidence="1">N-acetyltransferase domain-containing protein</fullName>
    </recommendedName>
</protein>
<dbReference type="GO" id="GO:0016747">
    <property type="term" value="F:acyltransferase activity, transferring groups other than amino-acyl groups"/>
    <property type="evidence" value="ECO:0007669"/>
    <property type="project" value="InterPro"/>
</dbReference>